<dbReference type="Gene3D" id="2.120.10.30">
    <property type="entry name" value="TolB, C-terminal domain"/>
    <property type="match status" value="1"/>
</dbReference>
<dbReference type="Proteomes" id="UP001329505">
    <property type="component" value="Unassembled WGS sequence"/>
</dbReference>
<evidence type="ECO:0008006" key="6">
    <source>
        <dbReference type="Google" id="ProtNLM"/>
    </source>
</evidence>
<dbReference type="InterPro" id="IPR011042">
    <property type="entry name" value="6-blade_b-propeller_TolB-like"/>
</dbReference>
<keyword evidence="5" id="KW-1185">Reference proteome</keyword>
<name>A0A1H9RGG7_9PSED</name>
<proteinExistence type="predicted"/>
<evidence type="ECO:0000256" key="1">
    <source>
        <dbReference type="SAM" id="MobiDB-lite"/>
    </source>
</evidence>
<evidence type="ECO:0000313" key="3">
    <source>
        <dbReference type="EMBL" id="SER71083.1"/>
    </source>
</evidence>
<accession>A0A1H9RGG7</accession>
<dbReference type="Proteomes" id="UP000199221">
    <property type="component" value="Unassembled WGS sequence"/>
</dbReference>
<evidence type="ECO:0000313" key="4">
    <source>
        <dbReference type="Proteomes" id="UP000199221"/>
    </source>
</evidence>
<evidence type="ECO:0000313" key="2">
    <source>
        <dbReference type="EMBL" id="MEE1881418.1"/>
    </source>
</evidence>
<reference evidence="3 4" key="1">
    <citation type="submission" date="2016-10" db="EMBL/GenBank/DDBJ databases">
        <authorList>
            <person name="de Groot N.N."/>
        </authorList>
    </citation>
    <scope>NUCLEOTIDE SEQUENCE [LARGE SCALE GENOMIC DNA]</scope>
    <source>
        <strain evidence="3 4">LMG 27941</strain>
    </source>
</reference>
<dbReference type="RefSeq" id="WP_094012121.1">
    <property type="nucleotide sequence ID" value="NZ_FOEQ01000011.1"/>
</dbReference>
<dbReference type="EMBL" id="JAZDQQ010000011">
    <property type="protein sequence ID" value="MEE1881418.1"/>
    <property type="molecule type" value="Genomic_DNA"/>
</dbReference>
<reference evidence="2 5" key="2">
    <citation type="submission" date="2024-01" db="EMBL/GenBank/DDBJ databases">
        <title>Unpublished Manusciprt.</title>
        <authorList>
            <person name="Duman M."/>
            <person name="Valdes E.G."/>
            <person name="Ajmi N."/>
            <person name="Altun S."/>
            <person name="Saticioglu I.B."/>
        </authorList>
    </citation>
    <scope>NUCLEOTIDE SEQUENCE [LARGE SCALE GENOMIC DNA]</scope>
    <source>
        <strain evidence="2 5">139P</strain>
    </source>
</reference>
<gene>
    <name evidence="3" type="ORF">SAMN05216230_11130</name>
    <name evidence="2" type="ORF">V0R55_14720</name>
</gene>
<dbReference type="PROSITE" id="PS51257">
    <property type="entry name" value="PROKAR_LIPOPROTEIN"/>
    <property type="match status" value="1"/>
</dbReference>
<feature type="region of interest" description="Disordered" evidence="1">
    <location>
        <begin position="283"/>
        <end position="302"/>
    </location>
</feature>
<protein>
    <recommendedName>
        <fullName evidence="6">Strictosidine synthase</fullName>
    </recommendedName>
</protein>
<sequence length="302" mass="32574">MMHVLRKRGVRLALASSTGLVACALGFFAWQTFYPVQAAEGWNVQVLHNSVTRAASLLPQADGSLLVSRELNGGKGSILRITAEGDRMVVLEGLSKPDGMVAVDGGWAFSQEVGGAPVSMSRDGQVSQLFDGNNVQGLYNDGLHLYAIEDRKGDGRLMRYDWQSGELDVLRSGLTETEGLTRCADGRLLYTEKATGKIRALSEGGNDPVVIEGLRNPTFLLCDQRGLWISEDSSHRARLLRIDGDGTRRTVLSYLKAPQAIVPDGKGGYLLAEGGRDRVLRLTPPAKAKTAQAEASPRVPEA</sequence>
<organism evidence="3 4">
    <name type="scientific">Pseudomonas soli</name>
    <dbReference type="NCBI Taxonomy" id="1306993"/>
    <lineage>
        <taxon>Bacteria</taxon>
        <taxon>Pseudomonadati</taxon>
        <taxon>Pseudomonadota</taxon>
        <taxon>Gammaproteobacteria</taxon>
        <taxon>Pseudomonadales</taxon>
        <taxon>Pseudomonadaceae</taxon>
        <taxon>Pseudomonas</taxon>
    </lineage>
</organism>
<evidence type="ECO:0000313" key="5">
    <source>
        <dbReference type="Proteomes" id="UP001329505"/>
    </source>
</evidence>
<dbReference type="EMBL" id="FOEQ01000011">
    <property type="protein sequence ID" value="SER71083.1"/>
    <property type="molecule type" value="Genomic_DNA"/>
</dbReference>
<dbReference type="SUPFAM" id="SSF101898">
    <property type="entry name" value="NHL repeat"/>
    <property type="match status" value="1"/>
</dbReference>
<dbReference type="AlphaFoldDB" id="A0A1H9RGG7"/>